<evidence type="ECO:0000256" key="1">
    <source>
        <dbReference type="SAM" id="Phobius"/>
    </source>
</evidence>
<proteinExistence type="predicted"/>
<dbReference type="PANTHER" id="PTHR37417:SF2">
    <property type="entry name" value="67 KDA MYOSIN-CROSS-REACTIVE ANTIGEN FAMILY PROTEIN (AFU_ORTHOLOGUE AFUA_5G09970)"/>
    <property type="match status" value="1"/>
</dbReference>
<dbReference type="GO" id="GO:0050151">
    <property type="term" value="F:oleate hydratase activity"/>
    <property type="evidence" value="ECO:0007669"/>
    <property type="project" value="UniProtKB-EC"/>
</dbReference>
<keyword evidence="2" id="KW-0456">Lyase</keyword>
<dbReference type="GO" id="GO:0006631">
    <property type="term" value="P:fatty acid metabolic process"/>
    <property type="evidence" value="ECO:0007669"/>
    <property type="project" value="InterPro"/>
</dbReference>
<keyword evidence="1" id="KW-0472">Membrane</keyword>
<evidence type="ECO:0000313" key="2">
    <source>
        <dbReference type="EMBL" id="MBO8425144.1"/>
    </source>
</evidence>
<dbReference type="NCBIfam" id="NF010584">
    <property type="entry name" value="PRK13977.1"/>
    <property type="match status" value="1"/>
</dbReference>
<gene>
    <name evidence="2" type="ORF">IAC69_01545</name>
</gene>
<comment type="caution">
    <text evidence="2">The sequence shown here is derived from an EMBL/GenBank/DDBJ whole genome shotgun (WGS) entry which is preliminary data.</text>
</comment>
<sequence>MTKIGKSKIKRRATDTNVYMIGSGIGSLAAAVYLIRDAKVPGKNIQIMEALDSDGGSLDGAGNASSGFMIRGGRMLNIPTYECLQDIMTEIPSLEFDKFSLEDEFLNYNEEFKTYSNARLVDKNGRRVDVRKMGFSAEDRMDMEKLVLMETEKSLGAKRIDQVFGKHFFKTNFWLMWQTTFAFQPWSSAAELRRYMIRFMHEFPRIHTLAGVARTAYNQHDSIVKPIVAWLRAHGVKILLGARVVDINFSQVRDGTSVADKIVYMRDGKKRSVAVAPADIVLFTNGCMTDNSNEAGTDTVARYIKDDTAPSFELWRKIADGRPEFGDPDVFCGRVDESMWMSFTTTINKNPRLLDYIQRFSHNYPGGGALMTFKDSAWRLSIVVARQPHFKKQPMDTQIFWGYSLNMFVDGDYVKKPMYKCTGREIMTELMGHLQIPRQNQSDMMRGVICRTSIMPYITSQFQPRRPGDRPNVIPNGYENFAFVSQFAEVPDDVVFTMEYSVRAAQRAVYYLMGVDKDLTPVSKHQYSPRTMLKAFLKLHS</sequence>
<dbReference type="EC" id="4.2.1.53" evidence="2"/>
<reference evidence="2" key="1">
    <citation type="submission" date="2020-10" db="EMBL/GenBank/DDBJ databases">
        <authorList>
            <person name="Gilroy R."/>
        </authorList>
    </citation>
    <scope>NUCLEOTIDE SEQUENCE</scope>
    <source>
        <strain evidence="2">8207</strain>
    </source>
</reference>
<dbReference type="GO" id="GO:0071949">
    <property type="term" value="F:FAD binding"/>
    <property type="evidence" value="ECO:0007669"/>
    <property type="project" value="InterPro"/>
</dbReference>
<dbReference type="PANTHER" id="PTHR37417">
    <property type="entry name" value="67 KDA MYOSIN-CROSS-REACTIVE ANTIGEN FAMILY PROTEIN (AFU_ORTHOLOGUE AFUA_5G09970)"/>
    <property type="match status" value="1"/>
</dbReference>
<evidence type="ECO:0000313" key="3">
    <source>
        <dbReference type="Proteomes" id="UP000823630"/>
    </source>
</evidence>
<feature type="transmembrane region" description="Helical" evidence="1">
    <location>
        <begin position="16"/>
        <end position="35"/>
    </location>
</feature>
<dbReference type="InterPro" id="IPR010354">
    <property type="entry name" value="Oleate_hydratase"/>
</dbReference>
<accession>A0A9D9DH55</accession>
<protein>
    <submittedName>
        <fullName evidence="2">Oleate hydratase</fullName>
        <ecNumber evidence="2">4.2.1.53</ecNumber>
    </submittedName>
</protein>
<name>A0A9D9DH55_9PROT</name>
<dbReference type="SUPFAM" id="SSF51905">
    <property type="entry name" value="FAD/NAD(P)-binding domain"/>
    <property type="match status" value="1"/>
</dbReference>
<dbReference type="InterPro" id="IPR036188">
    <property type="entry name" value="FAD/NAD-bd_sf"/>
</dbReference>
<dbReference type="Gene3D" id="3.30.9.80">
    <property type="match status" value="1"/>
</dbReference>
<dbReference type="AlphaFoldDB" id="A0A9D9DH55"/>
<dbReference type="Pfam" id="PF06100">
    <property type="entry name" value="MCRA"/>
    <property type="match status" value="1"/>
</dbReference>
<dbReference type="Proteomes" id="UP000823630">
    <property type="component" value="Unassembled WGS sequence"/>
</dbReference>
<reference evidence="2" key="2">
    <citation type="journal article" date="2021" name="PeerJ">
        <title>Extensive microbial diversity within the chicken gut microbiome revealed by metagenomics and culture.</title>
        <authorList>
            <person name="Gilroy R."/>
            <person name="Ravi A."/>
            <person name="Getino M."/>
            <person name="Pursley I."/>
            <person name="Horton D.L."/>
            <person name="Alikhan N.F."/>
            <person name="Baker D."/>
            <person name="Gharbi K."/>
            <person name="Hall N."/>
            <person name="Watson M."/>
            <person name="Adriaenssens E.M."/>
            <person name="Foster-Nyarko E."/>
            <person name="Jarju S."/>
            <person name="Secka A."/>
            <person name="Antonio M."/>
            <person name="Oren A."/>
            <person name="Chaudhuri R.R."/>
            <person name="La Ragione R."/>
            <person name="Hildebrand F."/>
            <person name="Pallen M.J."/>
        </authorList>
    </citation>
    <scope>NUCLEOTIDE SEQUENCE</scope>
    <source>
        <strain evidence="2">8207</strain>
    </source>
</reference>
<keyword evidence="1" id="KW-0812">Transmembrane</keyword>
<dbReference type="EMBL" id="JADINC010000023">
    <property type="protein sequence ID" value="MBO8425144.1"/>
    <property type="molecule type" value="Genomic_DNA"/>
</dbReference>
<organism evidence="2 3">
    <name type="scientific">Candidatus Enterousia avistercoris</name>
    <dbReference type="NCBI Taxonomy" id="2840788"/>
    <lineage>
        <taxon>Bacteria</taxon>
        <taxon>Pseudomonadati</taxon>
        <taxon>Pseudomonadota</taxon>
        <taxon>Alphaproteobacteria</taxon>
        <taxon>Candidatus Enterousia</taxon>
    </lineage>
</organism>
<keyword evidence="1" id="KW-1133">Transmembrane helix</keyword>
<dbReference type="Gene3D" id="3.50.50.60">
    <property type="entry name" value="FAD/NAD(P)-binding domain"/>
    <property type="match status" value="2"/>
</dbReference>